<accession>A0A916YSS0</accession>
<evidence type="ECO:0000256" key="4">
    <source>
        <dbReference type="ARBA" id="ARBA00023125"/>
    </source>
</evidence>
<reference evidence="8" key="1">
    <citation type="journal article" date="2014" name="Int. J. Syst. Evol. Microbiol.">
        <title>Complete genome sequence of Corynebacterium casei LMG S-19264T (=DSM 44701T), isolated from a smear-ripened cheese.</title>
        <authorList>
            <consortium name="US DOE Joint Genome Institute (JGI-PGF)"/>
            <person name="Walter F."/>
            <person name="Albersmeier A."/>
            <person name="Kalinowski J."/>
            <person name="Ruckert C."/>
        </authorList>
    </citation>
    <scope>NUCLEOTIDE SEQUENCE</scope>
    <source>
        <strain evidence="8">CGMCC 1.15178</strain>
    </source>
</reference>
<feature type="domain" description="RNA polymerase sigma factor 70 region 4 type 2" evidence="7">
    <location>
        <begin position="102"/>
        <end position="154"/>
    </location>
</feature>
<dbReference type="GO" id="GO:0016987">
    <property type="term" value="F:sigma factor activity"/>
    <property type="evidence" value="ECO:0007669"/>
    <property type="project" value="UniProtKB-KW"/>
</dbReference>
<evidence type="ECO:0000256" key="1">
    <source>
        <dbReference type="ARBA" id="ARBA00010641"/>
    </source>
</evidence>
<dbReference type="Proteomes" id="UP000612456">
    <property type="component" value="Unassembled WGS sequence"/>
</dbReference>
<feature type="domain" description="RNA polymerase sigma-70 region 2" evidence="6">
    <location>
        <begin position="11"/>
        <end position="75"/>
    </location>
</feature>
<reference evidence="8" key="2">
    <citation type="submission" date="2020-09" db="EMBL/GenBank/DDBJ databases">
        <authorList>
            <person name="Sun Q."/>
            <person name="Zhou Y."/>
        </authorList>
    </citation>
    <scope>NUCLEOTIDE SEQUENCE</scope>
    <source>
        <strain evidence="8">CGMCC 1.15178</strain>
    </source>
</reference>
<dbReference type="InterPro" id="IPR013325">
    <property type="entry name" value="RNA_pol_sigma_r2"/>
</dbReference>
<keyword evidence="2" id="KW-0805">Transcription regulation</keyword>
<keyword evidence="3" id="KW-0731">Sigma factor</keyword>
<dbReference type="Gene3D" id="1.10.10.10">
    <property type="entry name" value="Winged helix-like DNA-binding domain superfamily/Winged helix DNA-binding domain"/>
    <property type="match status" value="1"/>
</dbReference>
<dbReference type="SUPFAM" id="SSF88659">
    <property type="entry name" value="Sigma3 and sigma4 domains of RNA polymerase sigma factors"/>
    <property type="match status" value="1"/>
</dbReference>
<dbReference type="Pfam" id="PF04542">
    <property type="entry name" value="Sigma70_r2"/>
    <property type="match status" value="1"/>
</dbReference>
<dbReference type="PANTHER" id="PTHR43133:SF8">
    <property type="entry name" value="RNA POLYMERASE SIGMA FACTOR HI_1459-RELATED"/>
    <property type="match status" value="1"/>
</dbReference>
<dbReference type="SUPFAM" id="SSF88946">
    <property type="entry name" value="Sigma2 domain of RNA polymerase sigma factors"/>
    <property type="match status" value="1"/>
</dbReference>
<evidence type="ECO:0000256" key="2">
    <source>
        <dbReference type="ARBA" id="ARBA00023015"/>
    </source>
</evidence>
<dbReference type="CDD" id="cd06171">
    <property type="entry name" value="Sigma70_r4"/>
    <property type="match status" value="1"/>
</dbReference>
<name>A0A916YSS0_9BACL</name>
<gene>
    <name evidence="8" type="primary">fecI</name>
    <name evidence="8" type="ORF">GCM10010911_15720</name>
</gene>
<protein>
    <submittedName>
        <fullName evidence="8">RNA polymerase sigma factor</fullName>
    </submittedName>
</protein>
<comment type="similarity">
    <text evidence="1">Belongs to the sigma-70 factor family. ECF subfamily.</text>
</comment>
<dbReference type="InterPro" id="IPR013249">
    <property type="entry name" value="RNA_pol_sigma70_r4_t2"/>
</dbReference>
<dbReference type="InterPro" id="IPR014284">
    <property type="entry name" value="RNA_pol_sigma-70_dom"/>
</dbReference>
<dbReference type="InterPro" id="IPR007627">
    <property type="entry name" value="RNA_pol_sigma70_r2"/>
</dbReference>
<dbReference type="EMBL" id="BMHP01000001">
    <property type="protein sequence ID" value="GGD58721.1"/>
    <property type="molecule type" value="Genomic_DNA"/>
</dbReference>
<dbReference type="InterPro" id="IPR039425">
    <property type="entry name" value="RNA_pol_sigma-70-like"/>
</dbReference>
<dbReference type="Gene3D" id="1.10.1740.10">
    <property type="match status" value="1"/>
</dbReference>
<comment type="caution">
    <text evidence="8">The sequence shown here is derived from an EMBL/GenBank/DDBJ whole genome shotgun (WGS) entry which is preliminary data.</text>
</comment>
<dbReference type="InterPro" id="IPR013324">
    <property type="entry name" value="RNA_pol_sigma_r3/r4-like"/>
</dbReference>
<dbReference type="AlphaFoldDB" id="A0A916YSS0"/>
<evidence type="ECO:0000256" key="3">
    <source>
        <dbReference type="ARBA" id="ARBA00023082"/>
    </source>
</evidence>
<dbReference type="GO" id="GO:0003677">
    <property type="term" value="F:DNA binding"/>
    <property type="evidence" value="ECO:0007669"/>
    <property type="project" value="UniProtKB-KW"/>
</dbReference>
<evidence type="ECO:0000313" key="9">
    <source>
        <dbReference type="Proteomes" id="UP000612456"/>
    </source>
</evidence>
<sequence length="158" mass="18835">MEQAAVNLDELYAAHSAYLNKYMYKLTRDREDAADLVQDIFLKLCLQGSLPDHPKAWLSQTGYRLFIDQWRRKQRLSQLQLEKAYCNIAAPEQAALDREFERYVDRLLLRLNPRMRTALYLRIYRHSSYEEIARMLDCSQNTVKTFIRRGKAQLSKWL</sequence>
<dbReference type="NCBIfam" id="TIGR02937">
    <property type="entry name" value="sigma70-ECF"/>
    <property type="match status" value="1"/>
</dbReference>
<evidence type="ECO:0000313" key="8">
    <source>
        <dbReference type="EMBL" id="GGD58721.1"/>
    </source>
</evidence>
<evidence type="ECO:0000259" key="6">
    <source>
        <dbReference type="Pfam" id="PF04542"/>
    </source>
</evidence>
<keyword evidence="5" id="KW-0804">Transcription</keyword>
<dbReference type="InterPro" id="IPR036388">
    <property type="entry name" value="WH-like_DNA-bd_sf"/>
</dbReference>
<dbReference type="RefSeq" id="WP_229750137.1">
    <property type="nucleotide sequence ID" value="NZ_BMHP01000001.1"/>
</dbReference>
<proteinExistence type="inferred from homology"/>
<organism evidence="8 9">
    <name type="scientific">Paenibacillus nasutitermitis</name>
    <dbReference type="NCBI Taxonomy" id="1652958"/>
    <lineage>
        <taxon>Bacteria</taxon>
        <taxon>Bacillati</taxon>
        <taxon>Bacillota</taxon>
        <taxon>Bacilli</taxon>
        <taxon>Bacillales</taxon>
        <taxon>Paenibacillaceae</taxon>
        <taxon>Paenibacillus</taxon>
    </lineage>
</organism>
<dbReference type="GO" id="GO:0006352">
    <property type="term" value="P:DNA-templated transcription initiation"/>
    <property type="evidence" value="ECO:0007669"/>
    <property type="project" value="InterPro"/>
</dbReference>
<evidence type="ECO:0000256" key="5">
    <source>
        <dbReference type="ARBA" id="ARBA00023163"/>
    </source>
</evidence>
<dbReference type="PANTHER" id="PTHR43133">
    <property type="entry name" value="RNA POLYMERASE ECF-TYPE SIGMA FACTO"/>
    <property type="match status" value="1"/>
</dbReference>
<keyword evidence="4" id="KW-0238">DNA-binding</keyword>
<dbReference type="Pfam" id="PF08281">
    <property type="entry name" value="Sigma70_r4_2"/>
    <property type="match status" value="1"/>
</dbReference>
<keyword evidence="9" id="KW-1185">Reference proteome</keyword>
<evidence type="ECO:0000259" key="7">
    <source>
        <dbReference type="Pfam" id="PF08281"/>
    </source>
</evidence>